<dbReference type="EMBL" id="FN595507">
    <property type="protein sequence ID" value="CBI24646.3"/>
    <property type="molecule type" value="Genomic_DNA"/>
</dbReference>
<dbReference type="HOGENOM" id="CLU_2563091_0_0_1"/>
<evidence type="ECO:0000313" key="2">
    <source>
        <dbReference type="Proteomes" id="UP000009183"/>
    </source>
</evidence>
<organism evidence="1 2">
    <name type="scientific">Vitis vinifera</name>
    <name type="common">Grape</name>
    <dbReference type="NCBI Taxonomy" id="29760"/>
    <lineage>
        <taxon>Eukaryota</taxon>
        <taxon>Viridiplantae</taxon>
        <taxon>Streptophyta</taxon>
        <taxon>Embryophyta</taxon>
        <taxon>Tracheophyta</taxon>
        <taxon>Spermatophyta</taxon>
        <taxon>Magnoliopsida</taxon>
        <taxon>eudicotyledons</taxon>
        <taxon>Gunneridae</taxon>
        <taxon>Pentapetalae</taxon>
        <taxon>rosids</taxon>
        <taxon>Vitales</taxon>
        <taxon>Vitaceae</taxon>
        <taxon>Viteae</taxon>
        <taxon>Vitis</taxon>
    </lineage>
</organism>
<protein>
    <submittedName>
        <fullName evidence="1">Uncharacterized protein</fullName>
    </submittedName>
</protein>
<sequence length="82" mass="9587">MNYYLIATKHIKVGKASLPFTLFATTLLESHPSNMNLFWLNYCLLYLSYTEFLTLSGKIIIGSLPIHPLFFYFYQFICACLY</sequence>
<reference evidence="2" key="1">
    <citation type="journal article" date="2007" name="Nature">
        <title>The grapevine genome sequence suggests ancestral hexaploidization in major angiosperm phyla.</title>
        <authorList>
            <consortium name="The French-Italian Public Consortium for Grapevine Genome Characterization."/>
            <person name="Jaillon O."/>
            <person name="Aury J.-M."/>
            <person name="Noel B."/>
            <person name="Policriti A."/>
            <person name="Clepet C."/>
            <person name="Casagrande A."/>
            <person name="Choisne N."/>
            <person name="Aubourg S."/>
            <person name="Vitulo N."/>
            <person name="Jubin C."/>
            <person name="Vezzi A."/>
            <person name="Legeai F."/>
            <person name="Hugueney P."/>
            <person name="Dasilva C."/>
            <person name="Horner D."/>
            <person name="Mica E."/>
            <person name="Jublot D."/>
            <person name="Poulain J."/>
            <person name="Bruyere C."/>
            <person name="Billault A."/>
            <person name="Segurens B."/>
            <person name="Gouyvenoux M."/>
            <person name="Ugarte E."/>
            <person name="Cattonaro F."/>
            <person name="Anthouard V."/>
            <person name="Vico V."/>
            <person name="Del Fabbro C."/>
            <person name="Alaux M."/>
            <person name="Di Gaspero G."/>
            <person name="Dumas V."/>
            <person name="Felice N."/>
            <person name="Paillard S."/>
            <person name="Juman I."/>
            <person name="Moroldo M."/>
            <person name="Scalabrin S."/>
            <person name="Canaguier A."/>
            <person name="Le Clainche I."/>
            <person name="Malacrida G."/>
            <person name="Durand E."/>
            <person name="Pesole G."/>
            <person name="Laucou V."/>
            <person name="Chatelet P."/>
            <person name="Merdinoglu D."/>
            <person name="Delledonne M."/>
            <person name="Pezzotti M."/>
            <person name="Lecharny A."/>
            <person name="Scarpelli C."/>
            <person name="Artiguenave F."/>
            <person name="Pe M.E."/>
            <person name="Valle G."/>
            <person name="Morgante M."/>
            <person name="Caboche M."/>
            <person name="Adam-Blondon A.-F."/>
            <person name="Weissenbach J."/>
            <person name="Quetier F."/>
            <person name="Wincker P."/>
        </authorList>
    </citation>
    <scope>NUCLEOTIDE SEQUENCE [LARGE SCALE GENOMIC DNA]</scope>
    <source>
        <strain evidence="2">cv. Pinot noir / PN40024</strain>
    </source>
</reference>
<evidence type="ECO:0000313" key="1">
    <source>
        <dbReference type="EMBL" id="CBI24646.3"/>
    </source>
</evidence>
<proteinExistence type="predicted"/>
<name>D7T2B5_VITVI</name>
<dbReference type="InParanoid" id="D7T2B5"/>
<gene>
    <name evidence="1" type="ordered locus">VIT_05s0094g00180</name>
</gene>
<accession>D7T2B5</accession>
<dbReference type="PaxDb" id="29760-VIT_05s0094g00180.t01"/>
<dbReference type="Proteomes" id="UP000009183">
    <property type="component" value="Chromosome 5"/>
</dbReference>
<keyword evidence="2" id="KW-1185">Reference proteome</keyword>
<dbReference type="AlphaFoldDB" id="D7T2B5"/>